<keyword evidence="1" id="KW-0472">Membrane</keyword>
<comment type="caution">
    <text evidence="2">The sequence shown here is derived from an EMBL/GenBank/DDBJ whole genome shotgun (WGS) entry which is preliminary data.</text>
</comment>
<keyword evidence="1" id="KW-1133">Transmembrane helix</keyword>
<dbReference type="Pfam" id="PF14030">
    <property type="entry name" value="DUF4245"/>
    <property type="match status" value="1"/>
</dbReference>
<reference evidence="2" key="1">
    <citation type="journal article" date="2014" name="Int. J. Syst. Evol. Microbiol.">
        <title>Complete genome sequence of Corynebacterium casei LMG S-19264T (=DSM 44701T), isolated from a smear-ripened cheese.</title>
        <authorList>
            <consortium name="US DOE Joint Genome Institute (JGI-PGF)"/>
            <person name="Walter F."/>
            <person name="Albersmeier A."/>
            <person name="Kalinowski J."/>
            <person name="Ruckert C."/>
        </authorList>
    </citation>
    <scope>NUCLEOTIDE SEQUENCE</scope>
    <source>
        <strain evidence="2">VKM Ac-1020</strain>
    </source>
</reference>
<keyword evidence="1" id="KW-0812">Transmembrane</keyword>
<dbReference type="EMBL" id="BSEJ01000010">
    <property type="protein sequence ID" value="GLJ62069.1"/>
    <property type="molecule type" value="Genomic_DNA"/>
</dbReference>
<evidence type="ECO:0000313" key="3">
    <source>
        <dbReference type="Proteomes" id="UP001142462"/>
    </source>
</evidence>
<evidence type="ECO:0008006" key="4">
    <source>
        <dbReference type="Google" id="ProtNLM"/>
    </source>
</evidence>
<protein>
    <recommendedName>
        <fullName evidence="4">DUF4245 domain-containing protein</fullName>
    </recommendedName>
</protein>
<dbReference type="AlphaFoldDB" id="A0A9W6H4N3"/>
<gene>
    <name evidence="2" type="ORF">GCM10017576_21990</name>
</gene>
<keyword evidence="3" id="KW-1185">Reference proteome</keyword>
<organism evidence="2 3">
    <name type="scientific">Microbacterium barkeri</name>
    <dbReference type="NCBI Taxonomy" id="33917"/>
    <lineage>
        <taxon>Bacteria</taxon>
        <taxon>Bacillati</taxon>
        <taxon>Actinomycetota</taxon>
        <taxon>Actinomycetes</taxon>
        <taxon>Micrococcales</taxon>
        <taxon>Microbacteriaceae</taxon>
        <taxon>Microbacterium</taxon>
    </lineage>
</organism>
<name>A0A9W6H4N3_9MICO</name>
<evidence type="ECO:0000313" key="2">
    <source>
        <dbReference type="EMBL" id="GLJ62069.1"/>
    </source>
</evidence>
<dbReference type="InterPro" id="IPR025339">
    <property type="entry name" value="DUF4245"/>
</dbReference>
<dbReference type="RefSeq" id="WP_271173764.1">
    <property type="nucleotide sequence ID" value="NZ_BSEJ01000010.1"/>
</dbReference>
<proteinExistence type="predicted"/>
<evidence type="ECO:0000256" key="1">
    <source>
        <dbReference type="SAM" id="Phobius"/>
    </source>
</evidence>
<accession>A0A9W6H4N3</accession>
<sequence>MAREPRIAAHLGRPETPDEIAARKAESSRIYRGSQTFRNLIVALVVSLAVVAVIVWGVPRGEAPEPAPINVAAIAADAEETTGHDAIVPDAPDDWRVNSARLETGDVTTWSIAYVPTETGFLRLSQGFDADETWAARVLGGAAPTDAVTIDGVRWDVYEISDPEANANVSYALGTQAGADHVLVYGSSEPEVAADLAALVADQIDALATAEGTPE</sequence>
<dbReference type="Proteomes" id="UP001142462">
    <property type="component" value="Unassembled WGS sequence"/>
</dbReference>
<feature type="transmembrane region" description="Helical" evidence="1">
    <location>
        <begin position="37"/>
        <end position="58"/>
    </location>
</feature>
<reference evidence="2" key="2">
    <citation type="submission" date="2023-01" db="EMBL/GenBank/DDBJ databases">
        <authorList>
            <person name="Sun Q."/>
            <person name="Evtushenko L."/>
        </authorList>
    </citation>
    <scope>NUCLEOTIDE SEQUENCE</scope>
    <source>
        <strain evidence="2">VKM Ac-1020</strain>
    </source>
</reference>